<proteinExistence type="predicted"/>
<protein>
    <submittedName>
        <fullName evidence="2">Uncharacterized protein</fullName>
    </submittedName>
</protein>
<keyword evidence="1" id="KW-0812">Transmembrane</keyword>
<feature type="non-terminal residue" evidence="2">
    <location>
        <position position="1"/>
    </location>
</feature>
<feature type="transmembrane region" description="Helical" evidence="1">
    <location>
        <begin position="28"/>
        <end position="47"/>
    </location>
</feature>
<keyword evidence="1" id="KW-0472">Membrane</keyword>
<accession>A0A0K2TCU4</accession>
<evidence type="ECO:0000313" key="2">
    <source>
        <dbReference type="EMBL" id="CDW23675.1"/>
    </source>
</evidence>
<reference evidence="2" key="1">
    <citation type="submission" date="2014-05" db="EMBL/GenBank/DDBJ databases">
        <authorList>
            <person name="Chronopoulou M."/>
        </authorList>
    </citation>
    <scope>NUCLEOTIDE SEQUENCE</scope>
    <source>
        <tissue evidence="2">Whole organism</tissue>
    </source>
</reference>
<evidence type="ECO:0000256" key="1">
    <source>
        <dbReference type="SAM" id="Phobius"/>
    </source>
</evidence>
<dbReference type="AlphaFoldDB" id="A0A0K2TCU4"/>
<name>A0A0K2TCU4_LEPSM</name>
<sequence length="88" mass="10423">KNFNFWIFFFKKIPKNQASTPKFSPLDALTSANNILIFTFSILRLCLLKQKKKKKLKTKRSFYEKEINEAFFCNNFLLSSSHLLIDLL</sequence>
<dbReference type="EMBL" id="HACA01006314">
    <property type="protein sequence ID" value="CDW23675.1"/>
    <property type="molecule type" value="Transcribed_RNA"/>
</dbReference>
<keyword evidence="1" id="KW-1133">Transmembrane helix</keyword>
<organism evidence="2">
    <name type="scientific">Lepeophtheirus salmonis</name>
    <name type="common">Salmon louse</name>
    <name type="synonym">Caligus salmonis</name>
    <dbReference type="NCBI Taxonomy" id="72036"/>
    <lineage>
        <taxon>Eukaryota</taxon>
        <taxon>Metazoa</taxon>
        <taxon>Ecdysozoa</taxon>
        <taxon>Arthropoda</taxon>
        <taxon>Crustacea</taxon>
        <taxon>Multicrustacea</taxon>
        <taxon>Hexanauplia</taxon>
        <taxon>Copepoda</taxon>
        <taxon>Siphonostomatoida</taxon>
        <taxon>Caligidae</taxon>
        <taxon>Lepeophtheirus</taxon>
    </lineage>
</organism>